<reference evidence="8" key="1">
    <citation type="submission" date="2019-02" db="EMBL/GenBank/DDBJ databases">
        <authorList>
            <person name="Gruber-Vodicka R. H."/>
            <person name="Seah K. B. B."/>
        </authorList>
    </citation>
    <scope>NUCLEOTIDE SEQUENCE</scope>
    <source>
        <strain evidence="8">BECK_M7</strain>
    </source>
</reference>
<evidence type="ECO:0000256" key="7">
    <source>
        <dbReference type="SAM" id="MobiDB-lite"/>
    </source>
</evidence>
<dbReference type="PROSITE" id="PS51608">
    <property type="entry name" value="SAM_MT_UBIE"/>
    <property type="match status" value="1"/>
</dbReference>
<keyword evidence="4 6" id="KW-0831">Ubiquinone biosynthesis</keyword>
<dbReference type="PROSITE" id="PS01184">
    <property type="entry name" value="UBIE_2"/>
    <property type="match status" value="1"/>
</dbReference>
<keyword evidence="1 6" id="KW-0474">Menaquinone biosynthesis</keyword>
<dbReference type="GO" id="GO:0009060">
    <property type="term" value="P:aerobic respiration"/>
    <property type="evidence" value="ECO:0007669"/>
    <property type="project" value="UniProtKB-UniRule"/>
</dbReference>
<comment type="catalytic activity">
    <reaction evidence="6">
        <text>a 2-methoxy-6-(all-trans-polyprenyl)benzene-1,4-diol + S-adenosyl-L-methionine = a 5-methoxy-2-methyl-3-(all-trans-polyprenyl)benzene-1,4-diol + S-adenosyl-L-homocysteine + H(+)</text>
        <dbReference type="Rhea" id="RHEA:28286"/>
        <dbReference type="Rhea" id="RHEA-COMP:10858"/>
        <dbReference type="Rhea" id="RHEA-COMP:10859"/>
        <dbReference type="ChEBI" id="CHEBI:15378"/>
        <dbReference type="ChEBI" id="CHEBI:57856"/>
        <dbReference type="ChEBI" id="CHEBI:59789"/>
        <dbReference type="ChEBI" id="CHEBI:84166"/>
        <dbReference type="ChEBI" id="CHEBI:84167"/>
        <dbReference type="EC" id="2.1.1.201"/>
    </reaction>
</comment>
<dbReference type="SUPFAM" id="SSF53335">
    <property type="entry name" value="S-adenosyl-L-methionine-dependent methyltransferases"/>
    <property type="match status" value="1"/>
</dbReference>
<evidence type="ECO:0000256" key="4">
    <source>
        <dbReference type="ARBA" id="ARBA00022688"/>
    </source>
</evidence>
<dbReference type="Gene3D" id="3.40.50.150">
    <property type="entry name" value="Vaccinia Virus protein VP39"/>
    <property type="match status" value="1"/>
</dbReference>
<dbReference type="UniPathway" id="UPA00232"/>
<dbReference type="InterPro" id="IPR029063">
    <property type="entry name" value="SAM-dependent_MTases_sf"/>
</dbReference>
<organism evidence="8">
    <name type="scientific">Candidatus Kentrum sp. LFY</name>
    <dbReference type="NCBI Taxonomy" id="2126342"/>
    <lineage>
        <taxon>Bacteria</taxon>
        <taxon>Pseudomonadati</taxon>
        <taxon>Pseudomonadota</taxon>
        <taxon>Gammaproteobacteria</taxon>
        <taxon>Candidatus Kentrum</taxon>
    </lineage>
</organism>
<dbReference type="NCBIfam" id="TIGR01934">
    <property type="entry name" value="MenG_MenH_UbiE"/>
    <property type="match status" value="1"/>
</dbReference>
<comment type="pathway">
    <text evidence="6">Cofactor biosynthesis; ubiquinone biosynthesis.</text>
</comment>
<dbReference type="AlphaFoldDB" id="A0A450UAQ5"/>
<dbReference type="PANTHER" id="PTHR43591">
    <property type="entry name" value="METHYLTRANSFERASE"/>
    <property type="match status" value="1"/>
</dbReference>
<dbReference type="GO" id="GO:0008425">
    <property type="term" value="F:2-methoxy-6-polyprenyl-1,4-benzoquinol methyltransferase activity"/>
    <property type="evidence" value="ECO:0007669"/>
    <property type="project" value="UniProtKB-UniRule"/>
</dbReference>
<evidence type="ECO:0000313" key="8">
    <source>
        <dbReference type="EMBL" id="VFJ89214.1"/>
    </source>
</evidence>
<comment type="pathway">
    <text evidence="6">Quinol/quinone metabolism; menaquinone biosynthesis; menaquinol from 1,4-dihydroxy-2-naphthoate: step 2/2.</text>
</comment>
<protein>
    <recommendedName>
        <fullName evidence="6">Ubiquinone/menaquinone biosynthesis C-methyltransferase UbiE</fullName>
        <ecNumber evidence="6">2.1.1.163</ecNumber>
        <ecNumber evidence="6">2.1.1.201</ecNumber>
    </recommendedName>
    <alternativeName>
        <fullName evidence="6">2-methoxy-6-polyprenyl-1,4-benzoquinol methylase</fullName>
    </alternativeName>
    <alternativeName>
        <fullName evidence="6">Demethylmenaquinone methyltransferase</fullName>
    </alternativeName>
</protein>
<dbReference type="GO" id="GO:0009234">
    <property type="term" value="P:menaquinone biosynthetic process"/>
    <property type="evidence" value="ECO:0007669"/>
    <property type="project" value="UniProtKB-UniRule"/>
</dbReference>
<comment type="caution">
    <text evidence="6">Lacks conserved residue(s) required for the propagation of feature annotation.</text>
</comment>
<dbReference type="EMBL" id="CAADFF010000014">
    <property type="protein sequence ID" value="VFJ89214.1"/>
    <property type="molecule type" value="Genomic_DNA"/>
</dbReference>
<feature type="binding site" evidence="6">
    <location>
        <begin position="171"/>
        <end position="172"/>
    </location>
    <ligand>
        <name>S-adenosyl-L-methionine</name>
        <dbReference type="ChEBI" id="CHEBI:59789"/>
    </ligand>
</feature>
<comment type="function">
    <text evidence="6">Methyltransferase required for the conversion of demethylmenaquinol (DMKH2) to menaquinol (MKH2) and the conversion of 2-polyprenyl-6-methoxy-1,4-benzoquinol (DDMQH2) to 2-polyprenyl-3-methyl-6-methoxy-1,4-benzoquinol (DMQH2).</text>
</comment>
<dbReference type="EC" id="2.1.1.201" evidence="6"/>
<dbReference type="Pfam" id="PF01209">
    <property type="entry name" value="Ubie_methyltran"/>
    <property type="match status" value="1"/>
</dbReference>
<keyword evidence="2 6" id="KW-0489">Methyltransferase</keyword>
<evidence type="ECO:0000256" key="2">
    <source>
        <dbReference type="ARBA" id="ARBA00022603"/>
    </source>
</evidence>
<comment type="similarity">
    <text evidence="6">Belongs to the class I-like SAM-binding methyltransferase superfamily. MenG/UbiE family.</text>
</comment>
<accession>A0A450UAQ5</accession>
<comment type="catalytic activity">
    <reaction evidence="6">
        <text>a 2-demethylmenaquinol + S-adenosyl-L-methionine = a menaquinol + S-adenosyl-L-homocysteine + H(+)</text>
        <dbReference type="Rhea" id="RHEA:42640"/>
        <dbReference type="Rhea" id="RHEA-COMP:9539"/>
        <dbReference type="Rhea" id="RHEA-COMP:9563"/>
        <dbReference type="ChEBI" id="CHEBI:15378"/>
        <dbReference type="ChEBI" id="CHEBI:18151"/>
        <dbReference type="ChEBI" id="CHEBI:55437"/>
        <dbReference type="ChEBI" id="CHEBI:57856"/>
        <dbReference type="ChEBI" id="CHEBI:59789"/>
        <dbReference type="EC" id="2.1.1.163"/>
    </reaction>
</comment>
<keyword evidence="5 6" id="KW-0949">S-adenosyl-L-methionine</keyword>
<gene>
    <name evidence="6" type="primary">ubiE</name>
    <name evidence="8" type="ORF">BECKLFY1418B_GA0070995_101413</name>
</gene>
<dbReference type="PANTHER" id="PTHR43591:SF24">
    <property type="entry name" value="2-METHOXY-6-POLYPRENYL-1,4-BENZOQUINOL METHYLASE, MITOCHONDRIAL"/>
    <property type="match status" value="1"/>
</dbReference>
<feature type="binding site" evidence="6">
    <location>
        <position position="143"/>
    </location>
    <ligand>
        <name>S-adenosyl-L-methionine</name>
        <dbReference type="ChEBI" id="CHEBI:59789"/>
    </ligand>
</feature>
<dbReference type="CDD" id="cd02440">
    <property type="entry name" value="AdoMet_MTases"/>
    <property type="match status" value="1"/>
</dbReference>
<dbReference type="InterPro" id="IPR023576">
    <property type="entry name" value="UbiE/COQ5_MeTrFase_CS"/>
</dbReference>
<dbReference type="UniPathway" id="UPA00079">
    <property type="reaction ID" value="UER00169"/>
</dbReference>
<evidence type="ECO:0000256" key="6">
    <source>
        <dbReference type="HAMAP-Rule" id="MF_01813"/>
    </source>
</evidence>
<dbReference type="HAMAP" id="MF_01813">
    <property type="entry name" value="MenG_UbiE_methyltr"/>
    <property type="match status" value="1"/>
</dbReference>
<dbReference type="InterPro" id="IPR004033">
    <property type="entry name" value="UbiE/COQ5_MeTrFase"/>
</dbReference>
<name>A0A450UAQ5_9GAMM</name>
<dbReference type="EC" id="2.1.1.163" evidence="6"/>
<dbReference type="PROSITE" id="PS01183">
    <property type="entry name" value="UBIE_1"/>
    <property type="match status" value="1"/>
</dbReference>
<dbReference type="GO" id="GO:0043770">
    <property type="term" value="F:demethylmenaquinone methyltransferase activity"/>
    <property type="evidence" value="ECO:0007669"/>
    <property type="project" value="UniProtKB-UniRule"/>
</dbReference>
<feature type="binding site" evidence="6">
    <location>
        <position position="122"/>
    </location>
    <ligand>
        <name>S-adenosyl-L-methionine</name>
        <dbReference type="ChEBI" id="CHEBI:59789"/>
    </ligand>
</feature>
<evidence type="ECO:0000256" key="1">
    <source>
        <dbReference type="ARBA" id="ARBA00022428"/>
    </source>
</evidence>
<sequence length="298" mass="33366">MSIRGEASPELDSFANDERDKQNSNTQSRGNLPPLLFAIAIRQDPKGSITKMTSQKTDFGFQKIPLEDKVHRVGNVFDSVVDKYDLMNDLMSLGLHRLWKRATVLLSDVYSGQRVLDLAGGTGDLTRLMARRVGESGLVVLGDINAAMLDKGRERLINEGFVTNIEYVQTDAEQLPFPDDCFDCVCIGFGLRNVARKERALHAMQRVLRPGGRILILEFSKPIAPVRPLYDAYSFGILPWLGKLVANDGDSYRYLAESIRMHPDQLSLKEMMIEAGFARCTYHNFTAGVVALHRGYKP</sequence>
<evidence type="ECO:0000256" key="5">
    <source>
        <dbReference type="ARBA" id="ARBA00022691"/>
    </source>
</evidence>
<dbReference type="GO" id="GO:0032259">
    <property type="term" value="P:methylation"/>
    <property type="evidence" value="ECO:0007669"/>
    <property type="project" value="UniProtKB-KW"/>
</dbReference>
<keyword evidence="3 6" id="KW-0808">Transferase</keyword>
<dbReference type="NCBIfam" id="NF001240">
    <property type="entry name" value="PRK00216.1-1"/>
    <property type="match status" value="1"/>
</dbReference>
<proteinExistence type="inferred from homology"/>
<feature type="region of interest" description="Disordered" evidence="7">
    <location>
        <begin position="1"/>
        <end position="31"/>
    </location>
</feature>
<evidence type="ECO:0000256" key="3">
    <source>
        <dbReference type="ARBA" id="ARBA00022679"/>
    </source>
</evidence>